<evidence type="ECO:0000313" key="3">
    <source>
        <dbReference type="Proteomes" id="UP000886674"/>
    </source>
</evidence>
<dbReference type="InterPro" id="IPR007404">
    <property type="entry name" value="YdjM-like"/>
</dbReference>
<proteinExistence type="predicted"/>
<organism evidence="2 3">
    <name type="scientific">Candidatus Thiodiazotropha taylori</name>
    <dbReference type="NCBI Taxonomy" id="2792791"/>
    <lineage>
        <taxon>Bacteria</taxon>
        <taxon>Pseudomonadati</taxon>
        <taxon>Pseudomonadota</taxon>
        <taxon>Gammaproteobacteria</taxon>
        <taxon>Chromatiales</taxon>
        <taxon>Sedimenticolaceae</taxon>
        <taxon>Candidatus Thiodiazotropha</taxon>
    </lineage>
</organism>
<dbReference type="InterPro" id="IPR053170">
    <property type="entry name" value="Transcription_regulator"/>
</dbReference>
<keyword evidence="1" id="KW-0472">Membrane</keyword>
<feature type="transmembrane region" description="Helical" evidence="1">
    <location>
        <begin position="127"/>
        <end position="152"/>
    </location>
</feature>
<feature type="transmembrane region" description="Helical" evidence="1">
    <location>
        <begin position="96"/>
        <end position="121"/>
    </location>
</feature>
<comment type="caution">
    <text evidence="2">The sequence shown here is derived from an EMBL/GenBank/DDBJ whole genome shotgun (WGS) entry which is preliminary data.</text>
</comment>
<evidence type="ECO:0000256" key="1">
    <source>
        <dbReference type="SAM" id="Phobius"/>
    </source>
</evidence>
<keyword evidence="1" id="KW-0812">Transmembrane</keyword>
<sequence>MDTVTHVLFGAVCTLAVTRIESAPVKELPMRLAVAGTAAAFPDIDYLSFWIDPLLFLADWHRTATHSLLFMPVWAGLLASLWMFSRWARSRWFTVYALCGLGVTSHILLDLLTVFGIRIFYPFSSSLYAIGTSFVIDGIVTILLAATLLYSLRHPGRRAAMSGLLLLSLYLGAQWGLRSHAHRVVAAQLSEASDLHLLPQPFSPFYWQAINRAGDEYRVAYLSLLAKDKAVIDDYRGSTVLEWRQESLLGNDNSLIPLIDEAWSQPLFLKFREFARFPVLYRLDKEGGEACAWFTDLRYTLPYMTPAFRYGMCRQHGQAWRLYRLKRFSHNERQALPTITQH</sequence>
<dbReference type="EMBL" id="JAEPCR010000085">
    <property type="protein sequence ID" value="MCG7979806.1"/>
    <property type="molecule type" value="Genomic_DNA"/>
</dbReference>
<dbReference type="GO" id="GO:0016787">
    <property type="term" value="F:hydrolase activity"/>
    <property type="evidence" value="ECO:0007669"/>
    <property type="project" value="UniProtKB-KW"/>
</dbReference>
<dbReference type="Proteomes" id="UP000886674">
    <property type="component" value="Unassembled WGS sequence"/>
</dbReference>
<gene>
    <name evidence="2" type="ORF">JAY77_16880</name>
</gene>
<dbReference type="PANTHER" id="PTHR40031">
    <property type="entry name" value="HYPOTHETICAL MEMBRANE SPANNING PROTEIN"/>
    <property type="match status" value="1"/>
</dbReference>
<keyword evidence="1" id="KW-1133">Transmembrane helix</keyword>
<protein>
    <submittedName>
        <fullName evidence="2">Metal-dependent hydrolase</fullName>
    </submittedName>
</protein>
<dbReference type="PANTHER" id="PTHR40031:SF1">
    <property type="entry name" value="MEMBRANE-BOUND METAL-DEPENDENT HYDROLASE"/>
    <property type="match status" value="1"/>
</dbReference>
<evidence type="ECO:0000313" key="2">
    <source>
        <dbReference type="EMBL" id="MCG7979806.1"/>
    </source>
</evidence>
<accession>A0A9E4NM81</accession>
<name>A0A9E4NM81_9GAMM</name>
<keyword evidence="2" id="KW-0378">Hydrolase</keyword>
<reference evidence="2" key="1">
    <citation type="journal article" date="2021" name="Proc. Natl. Acad. Sci. U.S.A.">
        <title>Global biogeography of chemosynthetic symbionts reveals both localized and globally distributed symbiont groups. .</title>
        <authorList>
            <person name="Osvatic J.T."/>
            <person name="Wilkins L.G.E."/>
            <person name="Leibrecht L."/>
            <person name="Leray M."/>
            <person name="Zauner S."/>
            <person name="Polzin J."/>
            <person name="Camacho Y."/>
            <person name="Gros O."/>
            <person name="van Gils J.A."/>
            <person name="Eisen J.A."/>
            <person name="Petersen J.M."/>
            <person name="Yuen B."/>
        </authorList>
    </citation>
    <scope>NUCLEOTIDE SEQUENCE</scope>
    <source>
        <strain evidence="2">MAGclacostrist055</strain>
    </source>
</reference>
<dbReference type="AlphaFoldDB" id="A0A9E4NM81"/>
<feature type="transmembrane region" description="Helical" evidence="1">
    <location>
        <begin position="64"/>
        <end position="84"/>
    </location>
</feature>
<dbReference type="Pfam" id="PF04307">
    <property type="entry name" value="YdjM"/>
    <property type="match status" value="1"/>
</dbReference>